<sequence>MAEIRNPNQGGGGDSNKPLLYMMLAMIVAFTVFQMWRGTKTQPLQKPTATNSATAPNAAGKSPVPTGSTQAFNQQAAGTAGAGNAAGAAAAVPAVVGTAEQTTVVENQLYRIAFSSRGGEVRSWVLKGQKDRYGAPLDLVHGAAAKQFGYPMSIYTYDQGQNANLKQALFVPSATGNLLAPQTLTFHYAQGGYDITKTFRFDETYVVHAEAEVKQNGVPVRALLAWPGGFGDQEQAQDYNSATVETMRGGKEEHLAFKKVVGGDTLNAPVDFAGVADQYFAAVMLPENIDNATAVTLSNKIDVQKLARDGKATGKSVDVPLLGVAVGATDGPAKLRVFAGPKSVPVLKSVTVSGRSGESLAPIMDFGFFGPIAKGLFWALYWTHEHLASNWGWAIVVLTVLINAVLIPLRVQTMKSALKMQRIQPQMDAIKAKYAKYKVTDPKKAEMNAEIMDLQKKEGVNMLGGCIPTLIQLPLLFAMLSTIPKVFELRGAHWFWLHDLTAADPWHVLPITLVISQFLVSFYMPSPGVDPAQQRMMAFMMPAFSLFITWNYASGLGIYWVVGNILMVITQLVMNQTALGKEMRALAAKRARKKANAPQGAKVIQGRR</sequence>
<evidence type="ECO:0000256" key="6">
    <source>
        <dbReference type="ARBA" id="ARBA00022692"/>
    </source>
</evidence>
<dbReference type="PANTHER" id="PTHR12428">
    <property type="entry name" value="OXA1"/>
    <property type="match status" value="1"/>
</dbReference>
<feature type="transmembrane region" description="Helical" evidence="13">
    <location>
        <begin position="19"/>
        <end position="36"/>
    </location>
</feature>
<protein>
    <recommendedName>
        <fullName evidence="3 13">Membrane protein insertase YidC</fullName>
    </recommendedName>
    <alternativeName>
        <fullName evidence="12 13">Foldase YidC</fullName>
    </alternativeName>
    <alternativeName>
        <fullName evidence="11 13">Membrane integrase YidC</fullName>
    </alternativeName>
    <alternativeName>
        <fullName evidence="13">Membrane protein YidC</fullName>
    </alternativeName>
</protein>
<feature type="domain" description="Membrane insertase YidC N-terminal" evidence="16">
    <location>
        <begin position="104"/>
        <end position="378"/>
    </location>
</feature>
<keyword evidence="9 13" id="KW-0472">Membrane</keyword>
<dbReference type="CDD" id="cd19961">
    <property type="entry name" value="EcYidC-like_peri"/>
    <property type="match status" value="1"/>
</dbReference>
<evidence type="ECO:0000256" key="2">
    <source>
        <dbReference type="ARBA" id="ARBA00010527"/>
    </source>
</evidence>
<dbReference type="NCBIfam" id="TIGR03593">
    <property type="entry name" value="yidC_nterm"/>
    <property type="match status" value="1"/>
</dbReference>
<keyword evidence="18" id="KW-1185">Reference proteome</keyword>
<dbReference type="InterPro" id="IPR019998">
    <property type="entry name" value="Membr_insert_YidC"/>
</dbReference>
<keyword evidence="4 13" id="KW-0813">Transport</keyword>
<evidence type="ECO:0000259" key="16">
    <source>
        <dbReference type="Pfam" id="PF14849"/>
    </source>
</evidence>
<keyword evidence="10 13" id="KW-0143">Chaperone</keyword>
<dbReference type="InterPro" id="IPR028053">
    <property type="entry name" value="Membr_insert_YidC_N"/>
</dbReference>
<feature type="region of interest" description="Disordered" evidence="14">
    <location>
        <begin position="43"/>
        <end position="70"/>
    </location>
</feature>
<dbReference type="PANTHER" id="PTHR12428:SF65">
    <property type="entry name" value="CYTOCHROME C OXIDASE ASSEMBLY PROTEIN COX18, MITOCHONDRIAL"/>
    <property type="match status" value="1"/>
</dbReference>
<comment type="caution">
    <text evidence="17">The sequence shown here is derived from an EMBL/GenBank/DDBJ whole genome shotgun (WGS) entry which is preliminary data.</text>
</comment>
<evidence type="ECO:0000313" key="18">
    <source>
        <dbReference type="Proteomes" id="UP001634747"/>
    </source>
</evidence>
<dbReference type="EMBL" id="JBJYXY010000001">
    <property type="protein sequence ID" value="MFN2974189.1"/>
    <property type="molecule type" value="Genomic_DNA"/>
</dbReference>
<dbReference type="CDD" id="cd20070">
    <property type="entry name" value="5TM_YidC_Alb3"/>
    <property type="match status" value="1"/>
</dbReference>
<feature type="transmembrane region" description="Helical" evidence="13">
    <location>
        <begin position="462"/>
        <end position="487"/>
    </location>
</feature>
<dbReference type="InterPro" id="IPR047196">
    <property type="entry name" value="YidC_ALB_C"/>
</dbReference>
<comment type="subunit">
    <text evidence="13">Interacts with the Sec translocase complex via SecD. Specifically interacts with transmembrane segments of nascent integral membrane proteins during membrane integration.</text>
</comment>
<evidence type="ECO:0000259" key="15">
    <source>
        <dbReference type="Pfam" id="PF02096"/>
    </source>
</evidence>
<evidence type="ECO:0000256" key="11">
    <source>
        <dbReference type="ARBA" id="ARBA00033245"/>
    </source>
</evidence>
<reference evidence="17 18" key="1">
    <citation type="submission" date="2024-12" db="EMBL/GenBank/DDBJ databases">
        <authorList>
            <person name="Lee Y."/>
        </authorList>
    </citation>
    <scope>NUCLEOTIDE SEQUENCE [LARGE SCALE GENOMIC DNA]</scope>
    <source>
        <strain evidence="17 18">03SUJ4</strain>
    </source>
</reference>
<evidence type="ECO:0000256" key="4">
    <source>
        <dbReference type="ARBA" id="ARBA00022448"/>
    </source>
</evidence>
<accession>A0ABW9KF84</accession>
<feature type="transmembrane region" description="Helical" evidence="13">
    <location>
        <begin position="390"/>
        <end position="411"/>
    </location>
</feature>
<evidence type="ECO:0000256" key="1">
    <source>
        <dbReference type="ARBA" id="ARBA00004429"/>
    </source>
</evidence>
<evidence type="ECO:0000256" key="7">
    <source>
        <dbReference type="ARBA" id="ARBA00022927"/>
    </source>
</evidence>
<keyword evidence="6 13" id="KW-0812">Transmembrane</keyword>
<proteinExistence type="inferred from homology"/>
<evidence type="ECO:0000256" key="9">
    <source>
        <dbReference type="ARBA" id="ARBA00023136"/>
    </source>
</evidence>
<gene>
    <name evidence="13 17" type="primary">yidC</name>
    <name evidence="17" type="ORF">ACK2TP_00295</name>
</gene>
<dbReference type="PRINTS" id="PR00701">
    <property type="entry name" value="60KDINNERMP"/>
</dbReference>
<name>A0ABW9KF84_9BACT</name>
<dbReference type="InterPro" id="IPR038221">
    <property type="entry name" value="YidC_periplasmic_sf"/>
</dbReference>
<dbReference type="RefSeq" id="WP_263414239.1">
    <property type="nucleotide sequence ID" value="NZ_BAABBH010000001.1"/>
</dbReference>
<evidence type="ECO:0000256" key="10">
    <source>
        <dbReference type="ARBA" id="ARBA00023186"/>
    </source>
</evidence>
<keyword evidence="5 13" id="KW-1003">Cell membrane</keyword>
<evidence type="ECO:0000256" key="14">
    <source>
        <dbReference type="SAM" id="MobiDB-lite"/>
    </source>
</evidence>
<comment type="function">
    <text evidence="13">Required for the insertion and/or proper folding and/or complex formation of integral membrane proteins into the membrane. Involved in integration of membrane proteins that insert both dependently and independently of the Sec translocase complex, as well as at least some lipoproteins. Aids folding of multispanning membrane proteins.</text>
</comment>
<comment type="subcellular location">
    <subcellularLocation>
        <location evidence="1">Cell inner membrane</location>
        <topology evidence="1">Multi-pass membrane protein</topology>
    </subcellularLocation>
    <subcellularLocation>
        <location evidence="13">Cell membrane</location>
        <topology evidence="13">Multi-pass membrane protein</topology>
    </subcellularLocation>
</comment>
<comment type="similarity">
    <text evidence="2 13">Belongs to the OXA1/ALB3/YidC family. Type 1 subfamily.</text>
</comment>
<dbReference type="InterPro" id="IPR028055">
    <property type="entry name" value="YidC/Oxa/ALB_C"/>
</dbReference>
<evidence type="ECO:0000256" key="12">
    <source>
        <dbReference type="ARBA" id="ARBA00033342"/>
    </source>
</evidence>
<feature type="compositionally biased region" description="Low complexity" evidence="14">
    <location>
        <begin position="47"/>
        <end position="59"/>
    </location>
</feature>
<dbReference type="Proteomes" id="UP001634747">
    <property type="component" value="Unassembled WGS sequence"/>
</dbReference>
<evidence type="ECO:0000256" key="5">
    <source>
        <dbReference type="ARBA" id="ARBA00022475"/>
    </source>
</evidence>
<feature type="transmembrane region" description="Helical" evidence="13">
    <location>
        <begin position="363"/>
        <end position="384"/>
    </location>
</feature>
<dbReference type="Pfam" id="PF14849">
    <property type="entry name" value="YidC_periplas"/>
    <property type="match status" value="1"/>
</dbReference>
<keyword evidence="8 13" id="KW-1133">Transmembrane helix</keyword>
<dbReference type="Pfam" id="PF02096">
    <property type="entry name" value="60KD_IMP"/>
    <property type="match status" value="1"/>
</dbReference>
<dbReference type="InterPro" id="IPR001708">
    <property type="entry name" value="YidC/ALB3/OXA1/COX18"/>
</dbReference>
<keyword evidence="7 13" id="KW-0653">Protein transport</keyword>
<dbReference type="Gene3D" id="2.70.98.90">
    <property type="match status" value="1"/>
</dbReference>
<organism evidence="17 18">
    <name type="scientific">Terriglobus aquaticus</name>
    <dbReference type="NCBI Taxonomy" id="940139"/>
    <lineage>
        <taxon>Bacteria</taxon>
        <taxon>Pseudomonadati</taxon>
        <taxon>Acidobacteriota</taxon>
        <taxon>Terriglobia</taxon>
        <taxon>Terriglobales</taxon>
        <taxon>Acidobacteriaceae</taxon>
        <taxon>Terriglobus</taxon>
    </lineage>
</organism>
<evidence type="ECO:0000256" key="3">
    <source>
        <dbReference type="ARBA" id="ARBA00015325"/>
    </source>
</evidence>
<dbReference type="HAMAP" id="MF_01810">
    <property type="entry name" value="YidC_type1"/>
    <property type="match status" value="1"/>
</dbReference>
<dbReference type="NCBIfam" id="TIGR03592">
    <property type="entry name" value="yidC_oxa1_cterm"/>
    <property type="match status" value="1"/>
</dbReference>
<feature type="domain" description="Membrane insertase YidC/Oxa/ALB C-terminal" evidence="15">
    <location>
        <begin position="391"/>
        <end position="575"/>
    </location>
</feature>
<evidence type="ECO:0000313" key="17">
    <source>
        <dbReference type="EMBL" id="MFN2974189.1"/>
    </source>
</evidence>
<evidence type="ECO:0000256" key="8">
    <source>
        <dbReference type="ARBA" id="ARBA00022989"/>
    </source>
</evidence>
<evidence type="ECO:0000256" key="13">
    <source>
        <dbReference type="HAMAP-Rule" id="MF_01810"/>
    </source>
</evidence>